<dbReference type="EMBL" id="BNBI01000011">
    <property type="protein sequence ID" value="GHF19197.1"/>
    <property type="molecule type" value="Genomic_DNA"/>
</dbReference>
<keyword evidence="3" id="KW-1185">Reference proteome</keyword>
<dbReference type="PANTHER" id="PTHR43591">
    <property type="entry name" value="METHYLTRANSFERASE"/>
    <property type="match status" value="1"/>
</dbReference>
<dbReference type="Proteomes" id="UP000630718">
    <property type="component" value="Unassembled WGS sequence"/>
</dbReference>
<dbReference type="Gene3D" id="3.40.50.150">
    <property type="entry name" value="Vaccinia Virus protein VP39"/>
    <property type="match status" value="1"/>
</dbReference>
<feature type="domain" description="Methyltransferase type 11" evidence="1">
    <location>
        <begin position="61"/>
        <end position="148"/>
    </location>
</feature>
<dbReference type="RefSeq" id="WP_190206674.1">
    <property type="nucleotide sequence ID" value="NZ_BNBI01000011.1"/>
</dbReference>
<proteinExistence type="predicted"/>
<dbReference type="Pfam" id="PF08241">
    <property type="entry name" value="Methyltransf_11"/>
    <property type="match status" value="1"/>
</dbReference>
<name>A0A919AQZ2_9ACTN</name>
<dbReference type="CDD" id="cd02440">
    <property type="entry name" value="AdoMet_MTases"/>
    <property type="match status" value="1"/>
</dbReference>
<sequence length="272" mass="29364">MTDPSAAHDAAVTDRTRLVGSAYNGDRDLAARQSLYRWQTPRYDLPGLVAERLGDVRGSVVDIGCGNGKFIQRLRQDRPDLSLLGLDIAPGIIAGVPGPVAVADATRLPLATRSMDAALALHMLYHVSDIPQAVEELARVITRGGVVIASTNSDRDKAELDDLWQRAAGDVLGTGRGPARISLSARFSLEKAPALLGERFRRVEVIELPGTITVHEPGPVIAHMASYRAWADQHEVPFDATIDRARTLVADHIARDGTYRITCLGGILVCRP</sequence>
<dbReference type="InterPro" id="IPR013216">
    <property type="entry name" value="Methyltransf_11"/>
</dbReference>
<organism evidence="2 3">
    <name type="scientific">Streptomyces fumanus</name>
    <dbReference type="NCBI Taxonomy" id="67302"/>
    <lineage>
        <taxon>Bacteria</taxon>
        <taxon>Bacillati</taxon>
        <taxon>Actinomycetota</taxon>
        <taxon>Actinomycetes</taxon>
        <taxon>Kitasatosporales</taxon>
        <taxon>Streptomycetaceae</taxon>
        <taxon>Streptomyces</taxon>
    </lineage>
</organism>
<evidence type="ECO:0000313" key="2">
    <source>
        <dbReference type="EMBL" id="GHF19197.1"/>
    </source>
</evidence>
<evidence type="ECO:0000259" key="1">
    <source>
        <dbReference type="Pfam" id="PF08241"/>
    </source>
</evidence>
<dbReference type="SUPFAM" id="SSF53335">
    <property type="entry name" value="S-adenosyl-L-methionine-dependent methyltransferases"/>
    <property type="match status" value="1"/>
</dbReference>
<gene>
    <name evidence="2" type="ORF">GCM10018772_50430</name>
</gene>
<reference evidence="2" key="1">
    <citation type="journal article" date="2014" name="Int. J. Syst. Evol. Microbiol.">
        <title>Complete genome sequence of Corynebacterium casei LMG S-19264T (=DSM 44701T), isolated from a smear-ripened cheese.</title>
        <authorList>
            <consortium name="US DOE Joint Genome Institute (JGI-PGF)"/>
            <person name="Walter F."/>
            <person name="Albersmeier A."/>
            <person name="Kalinowski J."/>
            <person name="Ruckert C."/>
        </authorList>
    </citation>
    <scope>NUCLEOTIDE SEQUENCE</scope>
    <source>
        <strain evidence="2">JCM 4477</strain>
    </source>
</reference>
<dbReference type="InterPro" id="IPR029063">
    <property type="entry name" value="SAM-dependent_MTases_sf"/>
</dbReference>
<protein>
    <recommendedName>
        <fullName evidence="1">Methyltransferase type 11 domain-containing protein</fullName>
    </recommendedName>
</protein>
<evidence type="ECO:0000313" key="3">
    <source>
        <dbReference type="Proteomes" id="UP000630718"/>
    </source>
</evidence>
<dbReference type="GO" id="GO:0008757">
    <property type="term" value="F:S-adenosylmethionine-dependent methyltransferase activity"/>
    <property type="evidence" value="ECO:0007669"/>
    <property type="project" value="InterPro"/>
</dbReference>
<dbReference type="AlphaFoldDB" id="A0A919AQZ2"/>
<accession>A0A919AQZ2</accession>
<comment type="caution">
    <text evidence="2">The sequence shown here is derived from an EMBL/GenBank/DDBJ whole genome shotgun (WGS) entry which is preliminary data.</text>
</comment>
<reference evidence="2" key="2">
    <citation type="submission" date="2020-09" db="EMBL/GenBank/DDBJ databases">
        <authorList>
            <person name="Sun Q."/>
            <person name="Ohkuma M."/>
        </authorList>
    </citation>
    <scope>NUCLEOTIDE SEQUENCE</scope>
    <source>
        <strain evidence="2">JCM 4477</strain>
    </source>
</reference>